<geneLocation type="plasmid" evidence="1 2">
    <name>pTT6-2</name>
</geneLocation>
<accession>A0ABX7BKD2</accession>
<keyword evidence="2" id="KW-1185">Reference proteome</keyword>
<sequence length="68" mass="7911">MNLTDAQSYMDTEGAFWAFTRGYADAHSLELKQPNFLNSLMWRVMKPAMPINKMAQRRKQETLGTRSK</sequence>
<organism evidence="1 2">
    <name type="scientific">Skermanella cutis</name>
    <dbReference type="NCBI Taxonomy" id="2775420"/>
    <lineage>
        <taxon>Bacteria</taxon>
        <taxon>Pseudomonadati</taxon>
        <taxon>Pseudomonadota</taxon>
        <taxon>Alphaproteobacteria</taxon>
        <taxon>Rhodospirillales</taxon>
        <taxon>Azospirillaceae</taxon>
        <taxon>Skermanella</taxon>
    </lineage>
</organism>
<dbReference type="Proteomes" id="UP000595197">
    <property type="component" value="Plasmid pTT6-2"/>
</dbReference>
<protein>
    <submittedName>
        <fullName evidence="1">Uncharacterized protein</fullName>
    </submittedName>
</protein>
<evidence type="ECO:0000313" key="1">
    <source>
        <dbReference type="EMBL" id="QQP93694.1"/>
    </source>
</evidence>
<evidence type="ECO:0000313" key="2">
    <source>
        <dbReference type="Proteomes" id="UP000595197"/>
    </source>
</evidence>
<gene>
    <name evidence="1" type="ORF">IGS68_32285</name>
</gene>
<dbReference type="EMBL" id="CP067422">
    <property type="protein sequence ID" value="QQP93694.1"/>
    <property type="molecule type" value="Genomic_DNA"/>
</dbReference>
<name>A0ABX7BKD2_9PROT</name>
<keyword evidence="1" id="KW-0614">Plasmid</keyword>
<dbReference type="RefSeq" id="WP_201083447.1">
    <property type="nucleotide sequence ID" value="NZ_CP067422.1"/>
</dbReference>
<reference evidence="1" key="1">
    <citation type="submission" date="2021-02" db="EMBL/GenBank/DDBJ databases">
        <title>Skermanella TT6 skin isolate.</title>
        <authorList>
            <person name="Lee K."/>
            <person name="Ganzorig M."/>
        </authorList>
    </citation>
    <scope>NUCLEOTIDE SEQUENCE</scope>
    <source>
        <strain evidence="1">TT6</strain>
    </source>
</reference>
<proteinExistence type="predicted"/>